<organism evidence="1 2">
    <name type="scientific">Candidatus Chlamydia sanziniae</name>
    <dbReference type="NCBI Taxonomy" id="1806891"/>
    <lineage>
        <taxon>Bacteria</taxon>
        <taxon>Pseudomonadati</taxon>
        <taxon>Chlamydiota</taxon>
        <taxon>Chlamydiia</taxon>
        <taxon>Chlamydiales</taxon>
        <taxon>Chlamydiaceae</taxon>
        <taxon>Chlamydia/Chlamydophila group</taxon>
        <taxon>Chlamydia</taxon>
    </lineage>
</organism>
<dbReference type="KEGG" id="csaz:Cs308_0632"/>
<accession>A0A1A9HXI4</accession>
<dbReference type="EMBL" id="CP014639">
    <property type="protein sequence ID" value="ANH78802.1"/>
    <property type="molecule type" value="Genomic_DNA"/>
</dbReference>
<dbReference type="AlphaFoldDB" id="A0A1A9HXI4"/>
<sequence>MAEYKGVWFSRFLHLPRVFLSQTQRIFNTTLVDYLEK</sequence>
<keyword evidence="2" id="KW-1185">Reference proteome</keyword>
<protein>
    <submittedName>
        <fullName evidence="1">Uncharacterized protein</fullName>
    </submittedName>
</protein>
<reference evidence="1 2" key="1">
    <citation type="submission" date="2016-03" db="EMBL/GenBank/DDBJ databases">
        <title>Culture-independent genomics supports pathogen discovery for uncultivable bacteria within the genus Chlamydia.</title>
        <authorList>
            <person name="Taylor-Brown A."/>
            <person name="Bachmann N.L."/>
            <person name="Borel N."/>
            <person name="Polkinghorne A."/>
        </authorList>
    </citation>
    <scope>NUCLEOTIDE SEQUENCE [LARGE SCALE GENOMIC DNA]</scope>
    <source>
        <strain evidence="1 2">2742-308</strain>
    </source>
</reference>
<evidence type="ECO:0000313" key="1">
    <source>
        <dbReference type="EMBL" id="ANH78802.1"/>
    </source>
</evidence>
<name>A0A1A9HXI4_9CHLA</name>
<evidence type="ECO:0000313" key="2">
    <source>
        <dbReference type="Proteomes" id="UP000078162"/>
    </source>
</evidence>
<dbReference type="Proteomes" id="UP000078162">
    <property type="component" value="Chromosome"/>
</dbReference>
<proteinExistence type="predicted"/>
<gene>
    <name evidence="1" type="ORF">Cs308_0632</name>
</gene>